<proteinExistence type="predicted"/>
<keyword evidence="4" id="KW-0378">Hydrolase</keyword>
<organism evidence="9 10">
    <name type="scientific">Thiovibrio frasassiensis</name>
    <dbReference type="NCBI Taxonomy" id="2984131"/>
    <lineage>
        <taxon>Bacteria</taxon>
        <taxon>Pseudomonadati</taxon>
        <taxon>Thermodesulfobacteriota</taxon>
        <taxon>Desulfobulbia</taxon>
        <taxon>Desulfobulbales</taxon>
        <taxon>Thiovibrionaceae</taxon>
        <taxon>Thiovibrio</taxon>
    </lineage>
</organism>
<feature type="domain" description="M23ase beta-sheet core" evidence="8">
    <location>
        <begin position="293"/>
        <end position="389"/>
    </location>
</feature>
<keyword evidence="7" id="KW-0812">Transmembrane</keyword>
<feature type="transmembrane region" description="Helical" evidence="7">
    <location>
        <begin position="12"/>
        <end position="39"/>
    </location>
</feature>
<dbReference type="CDD" id="cd12797">
    <property type="entry name" value="M23_peptidase"/>
    <property type="match status" value="1"/>
</dbReference>
<dbReference type="SUPFAM" id="SSF51261">
    <property type="entry name" value="Duplicated hybrid motif"/>
    <property type="match status" value="1"/>
</dbReference>
<keyword evidence="7" id="KW-0472">Membrane</keyword>
<evidence type="ECO:0000313" key="10">
    <source>
        <dbReference type="Proteomes" id="UP001154240"/>
    </source>
</evidence>
<dbReference type="PANTHER" id="PTHR21666">
    <property type="entry name" value="PEPTIDASE-RELATED"/>
    <property type="match status" value="1"/>
</dbReference>
<dbReference type="Pfam" id="PF01551">
    <property type="entry name" value="Peptidase_M23"/>
    <property type="match status" value="1"/>
</dbReference>
<dbReference type="Gene3D" id="2.70.70.10">
    <property type="entry name" value="Glucose Permease (Domain IIA)"/>
    <property type="match status" value="1"/>
</dbReference>
<dbReference type="EMBL" id="JAPHEH010000001">
    <property type="protein sequence ID" value="MDG4476778.1"/>
    <property type="molecule type" value="Genomic_DNA"/>
</dbReference>
<protein>
    <submittedName>
        <fullName evidence="9">M23 family metallopeptidase</fullName>
    </submittedName>
</protein>
<evidence type="ECO:0000256" key="1">
    <source>
        <dbReference type="ARBA" id="ARBA00001947"/>
    </source>
</evidence>
<evidence type="ECO:0000256" key="7">
    <source>
        <dbReference type="SAM" id="Phobius"/>
    </source>
</evidence>
<keyword evidence="7" id="KW-1133">Transmembrane helix</keyword>
<dbReference type="GO" id="GO:0006508">
    <property type="term" value="P:proteolysis"/>
    <property type="evidence" value="ECO:0007669"/>
    <property type="project" value="UniProtKB-KW"/>
</dbReference>
<evidence type="ECO:0000256" key="6">
    <source>
        <dbReference type="ARBA" id="ARBA00023049"/>
    </source>
</evidence>
<evidence type="ECO:0000256" key="3">
    <source>
        <dbReference type="ARBA" id="ARBA00022723"/>
    </source>
</evidence>
<dbReference type="Gene3D" id="3.10.450.350">
    <property type="match status" value="2"/>
</dbReference>
<evidence type="ECO:0000256" key="4">
    <source>
        <dbReference type="ARBA" id="ARBA00022801"/>
    </source>
</evidence>
<reference evidence="9" key="1">
    <citation type="journal article" date="2022" name="bioRxiv">
        <title>Thiovibrio frasassiensisgen. nov., sp. nov., an autotrophic, elemental sulfur disproportionating bacterium isolated from sulfidic karst sediment, and proposal of Thiovibrionaceae fam. nov.</title>
        <authorList>
            <person name="Aronson H."/>
            <person name="Thomas C."/>
            <person name="Bhattacharyya M."/>
            <person name="Eckstein S."/>
            <person name="Jensen S."/>
            <person name="Barco R."/>
            <person name="Macalady J."/>
            <person name="Amend J."/>
        </authorList>
    </citation>
    <scope>NUCLEOTIDE SEQUENCE</scope>
    <source>
        <strain evidence="9">RS19-109</strain>
    </source>
</reference>
<dbReference type="PANTHER" id="PTHR21666:SF288">
    <property type="entry name" value="CELL DIVISION PROTEIN YTFB"/>
    <property type="match status" value="1"/>
</dbReference>
<keyword evidence="3" id="KW-0479">Metal-binding</keyword>
<keyword evidence="2" id="KW-0645">Protease</keyword>
<evidence type="ECO:0000256" key="5">
    <source>
        <dbReference type="ARBA" id="ARBA00022833"/>
    </source>
</evidence>
<dbReference type="GO" id="GO:0046872">
    <property type="term" value="F:metal ion binding"/>
    <property type="evidence" value="ECO:0007669"/>
    <property type="project" value="UniProtKB-KW"/>
</dbReference>
<dbReference type="InterPro" id="IPR011055">
    <property type="entry name" value="Dup_hybrid_motif"/>
</dbReference>
<keyword evidence="10" id="KW-1185">Reference proteome</keyword>
<comment type="caution">
    <text evidence="9">The sequence shown here is derived from an EMBL/GenBank/DDBJ whole genome shotgun (WGS) entry which is preliminary data.</text>
</comment>
<evidence type="ECO:0000256" key="2">
    <source>
        <dbReference type="ARBA" id="ARBA00022670"/>
    </source>
</evidence>
<keyword evidence="6" id="KW-0482">Metalloprotease</keyword>
<name>A0A9X4MI48_9BACT</name>
<comment type="cofactor">
    <cofactor evidence="1">
        <name>Zn(2+)</name>
        <dbReference type="ChEBI" id="CHEBI:29105"/>
    </cofactor>
</comment>
<dbReference type="GO" id="GO:0004222">
    <property type="term" value="F:metalloendopeptidase activity"/>
    <property type="evidence" value="ECO:0007669"/>
    <property type="project" value="TreeGrafter"/>
</dbReference>
<evidence type="ECO:0000259" key="8">
    <source>
        <dbReference type="Pfam" id="PF01551"/>
    </source>
</evidence>
<dbReference type="RefSeq" id="WP_307633743.1">
    <property type="nucleotide sequence ID" value="NZ_JAPHEH010000001.1"/>
</dbReference>
<sequence>MFRFLGYTKRQLVVFLNTSHFLTVGVSFALITAFFLYAVDGESTLLRSMTNSTVTVETEEFLPNVREIVGEIQPGDSLTSSFRSNGVDEDIRQSVISAFDGVMDFREMKPNDRYTLTLDNDGTLVKCLYESGPLDVHAIERTPQGSLAAKKLDVSLDCRTVKLQGKIESSLFAALAAFKEDAKLVYTFADIFASKIDFNTETRFGDTFELVVEKYYKSNEFVGYGKILVARYNSKEVGPLEGYYFDQDGKSAYFDHRGYELGESFIRSPVPMARVSSGFTYNRRHPVLDIVRPHLGVDLAAPMGTPIMATSDGRVKFAGWKGGYGKQIILEHGGGNQTYYGHLSGFAKNITAGAKVHQKQIIGYVGSTGISTGPHLDYRMAQNGVFTNPFNVKFRPRSQLTGTQLVLFRQDLQSLTQLAKSLDDPKIVVVKNVVVTSKNPISML</sequence>
<dbReference type="InterPro" id="IPR016047">
    <property type="entry name" value="M23ase_b-sheet_dom"/>
</dbReference>
<dbReference type="AlphaFoldDB" id="A0A9X4MI48"/>
<dbReference type="InterPro" id="IPR050570">
    <property type="entry name" value="Cell_wall_metabolism_enzyme"/>
</dbReference>
<gene>
    <name evidence="9" type="ORF">OLX77_11495</name>
</gene>
<keyword evidence="5" id="KW-0862">Zinc</keyword>
<evidence type="ECO:0000313" key="9">
    <source>
        <dbReference type="EMBL" id="MDG4476778.1"/>
    </source>
</evidence>
<dbReference type="Proteomes" id="UP001154240">
    <property type="component" value="Unassembled WGS sequence"/>
</dbReference>
<reference evidence="9" key="2">
    <citation type="submission" date="2022-10" db="EMBL/GenBank/DDBJ databases">
        <authorList>
            <person name="Aronson H.S."/>
        </authorList>
    </citation>
    <scope>NUCLEOTIDE SEQUENCE</scope>
    <source>
        <strain evidence="9">RS19-109</strain>
    </source>
</reference>
<accession>A0A9X4MI48</accession>